<keyword evidence="2 5" id="KW-0812">Transmembrane</keyword>
<keyword evidence="3 5" id="KW-1133">Transmembrane helix</keyword>
<dbReference type="Pfam" id="PF00892">
    <property type="entry name" value="EamA"/>
    <property type="match status" value="1"/>
</dbReference>
<accession>A0ABV7EPT7</accession>
<feature type="domain" description="EamA" evidence="6">
    <location>
        <begin position="14"/>
        <end position="143"/>
    </location>
</feature>
<evidence type="ECO:0000313" key="7">
    <source>
        <dbReference type="EMBL" id="MFC3103501.1"/>
    </source>
</evidence>
<feature type="transmembrane region" description="Helical" evidence="5">
    <location>
        <begin position="283"/>
        <end position="303"/>
    </location>
</feature>
<organism evidence="7 8">
    <name type="scientific">Salinisphaera aquimarina</name>
    <dbReference type="NCBI Taxonomy" id="2094031"/>
    <lineage>
        <taxon>Bacteria</taxon>
        <taxon>Pseudomonadati</taxon>
        <taxon>Pseudomonadota</taxon>
        <taxon>Gammaproteobacteria</taxon>
        <taxon>Salinisphaerales</taxon>
        <taxon>Salinisphaeraceae</taxon>
        <taxon>Salinisphaera</taxon>
    </lineage>
</organism>
<dbReference type="Proteomes" id="UP001595462">
    <property type="component" value="Unassembled WGS sequence"/>
</dbReference>
<feature type="transmembrane region" description="Helical" evidence="5">
    <location>
        <begin position="41"/>
        <end position="62"/>
    </location>
</feature>
<dbReference type="InterPro" id="IPR000620">
    <property type="entry name" value="EamA_dom"/>
</dbReference>
<feature type="transmembrane region" description="Helical" evidence="5">
    <location>
        <begin position="149"/>
        <end position="170"/>
    </location>
</feature>
<evidence type="ECO:0000256" key="4">
    <source>
        <dbReference type="ARBA" id="ARBA00023136"/>
    </source>
</evidence>
<evidence type="ECO:0000256" key="1">
    <source>
        <dbReference type="ARBA" id="ARBA00004141"/>
    </source>
</evidence>
<evidence type="ECO:0000256" key="2">
    <source>
        <dbReference type="ARBA" id="ARBA00022692"/>
    </source>
</evidence>
<proteinExistence type="predicted"/>
<feature type="transmembrane region" description="Helical" evidence="5">
    <location>
        <begin position="74"/>
        <end position="94"/>
    </location>
</feature>
<reference evidence="8" key="1">
    <citation type="journal article" date="2019" name="Int. J. Syst. Evol. Microbiol.">
        <title>The Global Catalogue of Microorganisms (GCM) 10K type strain sequencing project: providing services to taxonomists for standard genome sequencing and annotation.</title>
        <authorList>
            <consortium name="The Broad Institute Genomics Platform"/>
            <consortium name="The Broad Institute Genome Sequencing Center for Infectious Disease"/>
            <person name="Wu L."/>
            <person name="Ma J."/>
        </authorList>
    </citation>
    <scope>NUCLEOTIDE SEQUENCE [LARGE SCALE GENOMIC DNA]</scope>
    <source>
        <strain evidence="8">KCTC 52640</strain>
    </source>
</reference>
<protein>
    <submittedName>
        <fullName evidence="7">DMT family transporter</fullName>
    </submittedName>
</protein>
<gene>
    <name evidence="7" type="ORF">ACFOSU_06320</name>
</gene>
<name>A0ABV7EPT7_9GAMM</name>
<evidence type="ECO:0000256" key="5">
    <source>
        <dbReference type="SAM" id="Phobius"/>
    </source>
</evidence>
<keyword evidence="4 5" id="KW-0472">Membrane</keyword>
<dbReference type="InterPro" id="IPR037185">
    <property type="entry name" value="EmrE-like"/>
</dbReference>
<dbReference type="EMBL" id="JBHRSS010000003">
    <property type="protein sequence ID" value="MFC3103501.1"/>
    <property type="molecule type" value="Genomic_DNA"/>
</dbReference>
<comment type="caution">
    <text evidence="7">The sequence shown here is derived from an EMBL/GenBank/DDBJ whole genome shotgun (WGS) entry which is preliminary data.</text>
</comment>
<feature type="transmembrane region" description="Helical" evidence="5">
    <location>
        <begin position="12"/>
        <end position="35"/>
    </location>
</feature>
<dbReference type="PANTHER" id="PTHR22911">
    <property type="entry name" value="ACYL-MALONYL CONDENSING ENZYME-RELATED"/>
    <property type="match status" value="1"/>
</dbReference>
<keyword evidence="8" id="KW-1185">Reference proteome</keyword>
<feature type="transmembrane region" description="Helical" evidence="5">
    <location>
        <begin position="127"/>
        <end position="143"/>
    </location>
</feature>
<dbReference type="SUPFAM" id="SSF103481">
    <property type="entry name" value="Multidrug resistance efflux transporter EmrE"/>
    <property type="match status" value="1"/>
</dbReference>
<sequence>MTTQLMPAARAGAGLGFIMLAAVVLALGDGLVKIVSEQISVWQLVLLRSLIAVPALLVMLILRRRCAIWPKRRLWVVIRSLLLVGMWLLVYAALPSLDMPTVSAALYTAPLLITVLSAIGSRRLGDANLPAVAVGFVGVLLLLRPGTDAFSPMLLLPLAAAVLYALAALVTGAQCRDESPLVLSLCLNIVFLMVGVFGVVLLAWHPLPALAAHSSFIFGGMRDLAWPVALTIVALAAILVTANICMARAYQTGPAPVVAAGDYSYLVFSAFWSVLLFQALPDTLGLCGIGLIILAGVQSMWWGRRCALPRRRFERVD</sequence>
<feature type="transmembrane region" description="Helical" evidence="5">
    <location>
        <begin position="182"/>
        <end position="204"/>
    </location>
</feature>
<dbReference type="PANTHER" id="PTHR22911:SF6">
    <property type="entry name" value="SOLUTE CARRIER FAMILY 35 MEMBER G1"/>
    <property type="match status" value="1"/>
</dbReference>
<dbReference type="RefSeq" id="WP_380687593.1">
    <property type="nucleotide sequence ID" value="NZ_JBHRSS010000003.1"/>
</dbReference>
<evidence type="ECO:0000256" key="3">
    <source>
        <dbReference type="ARBA" id="ARBA00022989"/>
    </source>
</evidence>
<feature type="transmembrane region" description="Helical" evidence="5">
    <location>
        <begin position="100"/>
        <end position="120"/>
    </location>
</feature>
<evidence type="ECO:0000259" key="6">
    <source>
        <dbReference type="Pfam" id="PF00892"/>
    </source>
</evidence>
<feature type="transmembrane region" description="Helical" evidence="5">
    <location>
        <begin position="257"/>
        <end position="277"/>
    </location>
</feature>
<comment type="subcellular location">
    <subcellularLocation>
        <location evidence="1">Membrane</location>
        <topology evidence="1">Multi-pass membrane protein</topology>
    </subcellularLocation>
</comment>
<feature type="transmembrane region" description="Helical" evidence="5">
    <location>
        <begin position="224"/>
        <end position="245"/>
    </location>
</feature>
<evidence type="ECO:0000313" key="8">
    <source>
        <dbReference type="Proteomes" id="UP001595462"/>
    </source>
</evidence>